<comment type="subcellular location">
    <subcellularLocation>
        <location evidence="1">Cell membrane</location>
        <topology evidence="1">Multi-pass membrane protein</topology>
    </subcellularLocation>
</comment>
<evidence type="ECO:0000313" key="8">
    <source>
        <dbReference type="EMBL" id="TCP13376.1"/>
    </source>
</evidence>
<feature type="transmembrane region" description="Helical" evidence="6">
    <location>
        <begin position="121"/>
        <end position="140"/>
    </location>
</feature>
<protein>
    <submittedName>
        <fullName evidence="8">Phosphoglycerol transferase MdoB-like AlkP superfamily enzyme</fullName>
    </submittedName>
</protein>
<dbReference type="GO" id="GO:0005886">
    <property type="term" value="C:plasma membrane"/>
    <property type="evidence" value="ECO:0007669"/>
    <property type="project" value="UniProtKB-SubCell"/>
</dbReference>
<gene>
    <name evidence="8" type="ORF">EV697_102258</name>
</gene>
<feature type="domain" description="Sulfatase N-terminal" evidence="7">
    <location>
        <begin position="249"/>
        <end position="512"/>
    </location>
</feature>
<evidence type="ECO:0000256" key="2">
    <source>
        <dbReference type="ARBA" id="ARBA00022475"/>
    </source>
</evidence>
<keyword evidence="4 6" id="KW-1133">Transmembrane helix</keyword>
<name>A0A4R2N1H1_9PAST</name>
<comment type="caution">
    <text evidence="8">The sequence shown here is derived from an EMBL/GenBank/DDBJ whole genome shotgun (WGS) entry which is preliminary data.</text>
</comment>
<evidence type="ECO:0000256" key="1">
    <source>
        <dbReference type="ARBA" id="ARBA00004651"/>
    </source>
</evidence>
<keyword evidence="5 6" id="KW-0472">Membrane</keyword>
<dbReference type="EMBL" id="SLXI01000002">
    <property type="protein sequence ID" value="TCP13376.1"/>
    <property type="molecule type" value="Genomic_DNA"/>
</dbReference>
<evidence type="ECO:0000256" key="3">
    <source>
        <dbReference type="ARBA" id="ARBA00022692"/>
    </source>
</evidence>
<keyword evidence="3 6" id="KW-0812">Transmembrane</keyword>
<evidence type="ECO:0000259" key="7">
    <source>
        <dbReference type="Pfam" id="PF00884"/>
    </source>
</evidence>
<evidence type="ECO:0000313" key="9">
    <source>
        <dbReference type="Proteomes" id="UP000294841"/>
    </source>
</evidence>
<keyword evidence="8" id="KW-0808">Transferase</keyword>
<proteinExistence type="predicted"/>
<dbReference type="GO" id="GO:0016740">
    <property type="term" value="F:transferase activity"/>
    <property type="evidence" value="ECO:0007669"/>
    <property type="project" value="UniProtKB-KW"/>
</dbReference>
<sequence length="611" mass="69890">MKAIKNYFIIFVFSFSLSILAKYIFAFYSFNDISFYDKSYAIFAGYKFDFAMSAIIALLATLFDFNKKALHFVSLVLLLFLFSFLIGDIMYFADSSRHISYEIKDLFKEFNGLIKTAFQTYWSLLLFSCLALLILGTALYKILSLTLSKITVNWRYIPIKLFLISLSVFFIRGEFQHIPLNPGHAYKIGDSRLAMLSLNGGYNAIFQLIKNKDGIKISPMYPTENESQVLAQLYSKNNEKVELPILDKPNIVLFFLESWSASYFKDYGGTYDIAPNLHHILTKSIRPKAMLAGGHRTVEGVFTTLSSFQNPLGKSIIHTTLQDFQYDSLIDLLKEKGYYSAFFQGSNSGTAAGSLAQKLGFTDSYGRHDISERIYEENNWGVHDPDLYNFIIKKLGDSKKPFIIGVNGTTTHDDVLPKDYKMVHFTDDDEENRILNTYHFSDQATYDFIQKMLEVYPNTVFVIMADHVARLKDPSNFSQYLIPFAIYSPKLKARYIDQFISQRDVAPTLTDLIIGDYHQYAPSFTGKSLFQDNEYIADYYSNGILGVVKGNLAVEIVNDKLVCYDVSDYHPKDTVCPSEAKDYANQVKVLTNLQQSLLFSGKTKDFKKYRQ</sequence>
<dbReference type="Pfam" id="PF00884">
    <property type="entry name" value="Sulfatase"/>
    <property type="match status" value="1"/>
</dbReference>
<organism evidence="8 9">
    <name type="scientific">Bisgaardia hudsonensis</name>
    <dbReference type="NCBI Taxonomy" id="109472"/>
    <lineage>
        <taxon>Bacteria</taxon>
        <taxon>Pseudomonadati</taxon>
        <taxon>Pseudomonadota</taxon>
        <taxon>Gammaproteobacteria</taxon>
        <taxon>Pasteurellales</taxon>
        <taxon>Pasteurellaceae</taxon>
        <taxon>Bisgaardia</taxon>
    </lineage>
</organism>
<dbReference type="Gene3D" id="3.40.720.10">
    <property type="entry name" value="Alkaline Phosphatase, subunit A"/>
    <property type="match status" value="1"/>
</dbReference>
<reference evidence="8 9" key="1">
    <citation type="submission" date="2019-03" db="EMBL/GenBank/DDBJ databases">
        <title>Genomic Encyclopedia of Type Strains, Phase IV (KMG-IV): sequencing the most valuable type-strain genomes for metagenomic binning, comparative biology and taxonomic classification.</title>
        <authorList>
            <person name="Goeker M."/>
        </authorList>
    </citation>
    <scope>NUCLEOTIDE SEQUENCE [LARGE SCALE GENOMIC DNA]</scope>
    <source>
        <strain evidence="8 9">DSM 28231</strain>
    </source>
</reference>
<dbReference type="PANTHER" id="PTHR47371:SF3">
    <property type="entry name" value="PHOSPHOGLYCEROL TRANSFERASE I"/>
    <property type="match status" value="1"/>
</dbReference>
<feature type="transmembrane region" description="Helical" evidence="6">
    <location>
        <begin position="70"/>
        <end position="93"/>
    </location>
</feature>
<dbReference type="SUPFAM" id="SSF53649">
    <property type="entry name" value="Alkaline phosphatase-like"/>
    <property type="match status" value="1"/>
</dbReference>
<keyword evidence="2" id="KW-1003">Cell membrane</keyword>
<dbReference type="CDD" id="cd16015">
    <property type="entry name" value="LTA_synthase"/>
    <property type="match status" value="1"/>
</dbReference>
<dbReference type="AlphaFoldDB" id="A0A4R2N1H1"/>
<accession>A0A4R2N1H1</accession>
<feature type="transmembrane region" description="Helical" evidence="6">
    <location>
        <begin position="40"/>
        <end position="63"/>
    </location>
</feature>
<dbReference type="PANTHER" id="PTHR47371">
    <property type="entry name" value="LIPOTEICHOIC ACID SYNTHASE"/>
    <property type="match status" value="1"/>
</dbReference>
<dbReference type="RefSeq" id="WP_132022882.1">
    <property type="nucleotide sequence ID" value="NZ_CP016605.1"/>
</dbReference>
<evidence type="ECO:0000256" key="4">
    <source>
        <dbReference type="ARBA" id="ARBA00022989"/>
    </source>
</evidence>
<dbReference type="InterPro" id="IPR000917">
    <property type="entry name" value="Sulfatase_N"/>
</dbReference>
<keyword evidence="9" id="KW-1185">Reference proteome</keyword>
<dbReference type="Proteomes" id="UP000294841">
    <property type="component" value="Unassembled WGS sequence"/>
</dbReference>
<evidence type="ECO:0000256" key="5">
    <source>
        <dbReference type="ARBA" id="ARBA00023136"/>
    </source>
</evidence>
<feature type="transmembrane region" description="Helical" evidence="6">
    <location>
        <begin position="7"/>
        <end position="28"/>
    </location>
</feature>
<feature type="transmembrane region" description="Helical" evidence="6">
    <location>
        <begin position="152"/>
        <end position="171"/>
    </location>
</feature>
<dbReference type="InterPro" id="IPR017850">
    <property type="entry name" value="Alkaline_phosphatase_core_sf"/>
</dbReference>
<dbReference type="InterPro" id="IPR050448">
    <property type="entry name" value="OpgB/LTA_synthase_biosynth"/>
</dbReference>
<dbReference type="OrthoDB" id="9760224at2"/>
<evidence type="ECO:0000256" key="6">
    <source>
        <dbReference type="SAM" id="Phobius"/>
    </source>
</evidence>